<evidence type="ECO:0000313" key="3">
    <source>
        <dbReference type="EMBL" id="GGG55661.1"/>
    </source>
</evidence>
<keyword evidence="4" id="KW-1185">Reference proteome</keyword>
<evidence type="ECO:0000256" key="2">
    <source>
        <dbReference type="ARBA" id="ARBA00022801"/>
    </source>
</evidence>
<dbReference type="InterPro" id="IPR051540">
    <property type="entry name" value="S-2-haloacid_dehalogenase"/>
</dbReference>
<dbReference type="InterPro" id="IPR006439">
    <property type="entry name" value="HAD-SF_hydro_IA"/>
</dbReference>
<keyword evidence="2" id="KW-0378">Hydrolase</keyword>
<dbReference type="EMBL" id="BMEQ01000007">
    <property type="protein sequence ID" value="GGG55661.1"/>
    <property type="molecule type" value="Genomic_DNA"/>
</dbReference>
<dbReference type="SUPFAM" id="SSF56784">
    <property type="entry name" value="HAD-like"/>
    <property type="match status" value="1"/>
</dbReference>
<dbReference type="SFLD" id="SFLDG01129">
    <property type="entry name" value="C1.5:_HAD__Beta-PGM__Phosphata"/>
    <property type="match status" value="1"/>
</dbReference>
<dbReference type="RefSeq" id="WP_229741691.1">
    <property type="nucleotide sequence ID" value="NZ_BMEQ01000007.1"/>
</dbReference>
<dbReference type="Proteomes" id="UP000638848">
    <property type="component" value="Unassembled WGS sequence"/>
</dbReference>
<dbReference type="InterPro" id="IPR006328">
    <property type="entry name" value="2-HAD"/>
</dbReference>
<dbReference type="Gene3D" id="3.40.50.1000">
    <property type="entry name" value="HAD superfamily/HAD-like"/>
    <property type="match status" value="1"/>
</dbReference>
<dbReference type="InterPro" id="IPR036412">
    <property type="entry name" value="HAD-like_sf"/>
</dbReference>
<dbReference type="PANTHER" id="PTHR43316">
    <property type="entry name" value="HYDROLASE, HALOACID DELAHOGENASE-RELATED"/>
    <property type="match status" value="1"/>
</dbReference>
<dbReference type="PRINTS" id="PR00413">
    <property type="entry name" value="HADHALOGNASE"/>
</dbReference>
<proteinExistence type="inferred from homology"/>
<dbReference type="Gene3D" id="1.10.150.240">
    <property type="entry name" value="Putative phosphatase, domain 2"/>
    <property type="match status" value="1"/>
</dbReference>
<dbReference type="AlphaFoldDB" id="A0A917LTD8"/>
<dbReference type="PANTHER" id="PTHR43316:SF3">
    <property type="entry name" value="HALOACID DEHALOGENASE, TYPE II (AFU_ORTHOLOGUE AFUA_2G07750)-RELATED"/>
    <property type="match status" value="1"/>
</dbReference>
<comment type="caution">
    <text evidence="3">The sequence shown here is derived from an EMBL/GenBank/DDBJ whole genome shotgun (WGS) entry which is preliminary data.</text>
</comment>
<evidence type="ECO:0000256" key="1">
    <source>
        <dbReference type="ARBA" id="ARBA00008106"/>
    </source>
</evidence>
<dbReference type="InterPro" id="IPR023214">
    <property type="entry name" value="HAD_sf"/>
</dbReference>
<gene>
    <name evidence="3" type="ORF">GCM10011374_18230</name>
</gene>
<dbReference type="Pfam" id="PF00702">
    <property type="entry name" value="Hydrolase"/>
    <property type="match status" value="1"/>
</dbReference>
<dbReference type="InterPro" id="IPR023198">
    <property type="entry name" value="PGP-like_dom2"/>
</dbReference>
<accession>A0A917LTD8</accession>
<dbReference type="NCBIfam" id="TIGR01428">
    <property type="entry name" value="HAD_type_II"/>
    <property type="match status" value="1"/>
</dbReference>
<dbReference type="GO" id="GO:0019120">
    <property type="term" value="F:hydrolase activity, acting on acid halide bonds, in C-halide compounds"/>
    <property type="evidence" value="ECO:0007669"/>
    <property type="project" value="InterPro"/>
</dbReference>
<reference evidence="3" key="2">
    <citation type="submission" date="2020-09" db="EMBL/GenBank/DDBJ databases">
        <authorList>
            <person name="Sun Q."/>
            <person name="Zhou Y."/>
        </authorList>
    </citation>
    <scope>NUCLEOTIDE SEQUENCE</scope>
    <source>
        <strain evidence="3">CGMCC 1.12187</strain>
    </source>
</reference>
<organism evidence="3 4">
    <name type="scientific">Kocuria dechangensis</name>
    <dbReference type="NCBI Taxonomy" id="1176249"/>
    <lineage>
        <taxon>Bacteria</taxon>
        <taxon>Bacillati</taxon>
        <taxon>Actinomycetota</taxon>
        <taxon>Actinomycetes</taxon>
        <taxon>Micrococcales</taxon>
        <taxon>Micrococcaceae</taxon>
        <taxon>Kocuria</taxon>
    </lineage>
</organism>
<dbReference type="SFLD" id="SFLDS00003">
    <property type="entry name" value="Haloacid_Dehalogenase"/>
    <property type="match status" value="1"/>
</dbReference>
<sequence length="233" mass="24970">MPTDAPRPLLVFDVNETLSDMRPLRGVFEELGVPGLLAETWFAAVLREGFALAVNGEARPFAELGRETARGLFALHRPDGDVDAAVQRVLDGVQALPVHADVPPGIEALVAAGYRLTALTNGSAATAEGLLERGGVGQHFEHVLSVENAPCWKPSSEAYSWAGGVWDVPLERTVMVAVHPWDLHGAARAGMRTAWIDRHGAPWPVYARTPDLRVSGVPQLLDRLTGGAPGLRD</sequence>
<reference evidence="3" key="1">
    <citation type="journal article" date="2014" name="Int. J. Syst. Evol. Microbiol.">
        <title>Complete genome sequence of Corynebacterium casei LMG S-19264T (=DSM 44701T), isolated from a smear-ripened cheese.</title>
        <authorList>
            <consortium name="US DOE Joint Genome Institute (JGI-PGF)"/>
            <person name="Walter F."/>
            <person name="Albersmeier A."/>
            <person name="Kalinowski J."/>
            <person name="Ruckert C."/>
        </authorList>
    </citation>
    <scope>NUCLEOTIDE SEQUENCE</scope>
    <source>
        <strain evidence="3">CGMCC 1.12187</strain>
    </source>
</reference>
<protein>
    <submittedName>
        <fullName evidence="3">Dehalogenase</fullName>
    </submittedName>
</protein>
<comment type="similarity">
    <text evidence="1">Belongs to the HAD-like hydrolase superfamily. S-2-haloalkanoic acid dehalogenase family.</text>
</comment>
<name>A0A917LTD8_9MICC</name>
<evidence type="ECO:0000313" key="4">
    <source>
        <dbReference type="Proteomes" id="UP000638848"/>
    </source>
</evidence>